<dbReference type="InterPro" id="IPR004027">
    <property type="entry name" value="SEC_C_motif"/>
</dbReference>
<accession>A0A9Q0CRM4</accession>
<dbReference type="EMBL" id="JAMQYH010000002">
    <property type="protein sequence ID" value="KAJ1698718.1"/>
    <property type="molecule type" value="Genomic_DNA"/>
</dbReference>
<dbReference type="Pfam" id="PF02810">
    <property type="entry name" value="SEC-C"/>
    <property type="match status" value="1"/>
</dbReference>
<dbReference type="PANTHER" id="PTHR36750:SF1">
    <property type="entry name" value="SEC-C MOTIF PROTEIN"/>
    <property type="match status" value="1"/>
</dbReference>
<protein>
    <submittedName>
        <fullName evidence="1">Uncharacterized protein</fullName>
    </submittedName>
</protein>
<dbReference type="Gene3D" id="3.10.450.50">
    <property type="match status" value="1"/>
</dbReference>
<organism evidence="1 2">
    <name type="scientific">Rhynchospora breviuscula</name>
    <dbReference type="NCBI Taxonomy" id="2022672"/>
    <lineage>
        <taxon>Eukaryota</taxon>
        <taxon>Viridiplantae</taxon>
        <taxon>Streptophyta</taxon>
        <taxon>Embryophyta</taxon>
        <taxon>Tracheophyta</taxon>
        <taxon>Spermatophyta</taxon>
        <taxon>Magnoliopsida</taxon>
        <taxon>Liliopsida</taxon>
        <taxon>Poales</taxon>
        <taxon>Cyperaceae</taxon>
        <taxon>Cyperoideae</taxon>
        <taxon>Rhynchosporeae</taxon>
        <taxon>Rhynchospora</taxon>
    </lineage>
</organism>
<dbReference type="SUPFAM" id="SSF103642">
    <property type="entry name" value="Sec-C motif"/>
    <property type="match status" value="1"/>
</dbReference>
<evidence type="ECO:0000313" key="1">
    <source>
        <dbReference type="EMBL" id="KAJ1698718.1"/>
    </source>
</evidence>
<reference evidence="1" key="1">
    <citation type="journal article" date="2022" name="Cell">
        <title>Repeat-based holocentromeres influence genome architecture and karyotype evolution.</title>
        <authorList>
            <person name="Hofstatter P.G."/>
            <person name="Thangavel G."/>
            <person name="Lux T."/>
            <person name="Neumann P."/>
            <person name="Vondrak T."/>
            <person name="Novak P."/>
            <person name="Zhang M."/>
            <person name="Costa L."/>
            <person name="Castellani M."/>
            <person name="Scott A."/>
            <person name="Toegelov H."/>
            <person name="Fuchs J."/>
            <person name="Mata-Sucre Y."/>
            <person name="Dias Y."/>
            <person name="Vanzela A.L.L."/>
            <person name="Huettel B."/>
            <person name="Almeida C.C.S."/>
            <person name="Simkova H."/>
            <person name="Souza G."/>
            <person name="Pedrosa-Harand A."/>
            <person name="Macas J."/>
            <person name="Mayer K.F.X."/>
            <person name="Houben A."/>
            <person name="Marques A."/>
        </authorList>
    </citation>
    <scope>NUCLEOTIDE SEQUENCE</scope>
    <source>
        <strain evidence="1">RhyBre1mFocal</strain>
    </source>
</reference>
<proteinExistence type="predicted"/>
<dbReference type="AlphaFoldDB" id="A0A9Q0CRM4"/>
<sequence length="215" mass="23657">MAMMASRRLLQTLVANRSSSSYNYGINSRSISSSLRLDSTGWFDKIKSAVTGKGADPKPESFSLIDFAEQMDKARKLGQFKNFVVGRCSETTISHAFEKHSAILRYLGSIDATGEKLTNTHKSDAAKHCNCTIGEVEHILAKYSWAKEAQRKIEKLKEEGKPLPKSFSEVQKLVGSSPLEVGRSNLAKSGQISRNTLCPCGSQKRYKRCCGANTA</sequence>
<evidence type="ECO:0000313" key="2">
    <source>
        <dbReference type="Proteomes" id="UP001151287"/>
    </source>
</evidence>
<name>A0A9Q0CRM4_9POAL</name>
<gene>
    <name evidence="1" type="ORF">LUZ63_007230</name>
</gene>
<comment type="caution">
    <text evidence="1">The sequence shown here is derived from an EMBL/GenBank/DDBJ whole genome shotgun (WGS) entry which is preliminary data.</text>
</comment>
<dbReference type="Proteomes" id="UP001151287">
    <property type="component" value="Unassembled WGS sequence"/>
</dbReference>
<dbReference type="PANTHER" id="PTHR36750">
    <property type="entry name" value="SEC-C MOTIF PROTEIN"/>
    <property type="match status" value="1"/>
</dbReference>
<keyword evidence="2" id="KW-1185">Reference proteome</keyword>
<dbReference type="OrthoDB" id="432970at2759"/>